<comment type="similarity">
    <text evidence="1">Belongs to the FLZ family.</text>
</comment>
<dbReference type="AlphaFoldDB" id="A0AAV9DWR7"/>
<feature type="region of interest" description="Disordered" evidence="4">
    <location>
        <begin position="110"/>
        <end position="138"/>
    </location>
</feature>
<evidence type="ECO:0000313" key="6">
    <source>
        <dbReference type="EMBL" id="KAK1304938.1"/>
    </source>
</evidence>
<evidence type="ECO:0000256" key="2">
    <source>
        <dbReference type="ARBA" id="ARBA00022723"/>
    </source>
</evidence>
<gene>
    <name evidence="6" type="ORF">QJS10_CPB11g00218</name>
</gene>
<evidence type="ECO:0000256" key="4">
    <source>
        <dbReference type="SAM" id="MobiDB-lite"/>
    </source>
</evidence>
<comment type="caution">
    <text evidence="6">The sequence shown here is derived from an EMBL/GenBank/DDBJ whole genome shotgun (WGS) entry which is preliminary data.</text>
</comment>
<protein>
    <recommendedName>
        <fullName evidence="5">FLZ-type domain-containing protein</fullName>
    </recommendedName>
</protein>
<evidence type="ECO:0000313" key="7">
    <source>
        <dbReference type="Proteomes" id="UP001180020"/>
    </source>
</evidence>
<keyword evidence="2" id="KW-0479">Metal-binding</keyword>
<feature type="region of interest" description="Disordered" evidence="4">
    <location>
        <begin position="1"/>
        <end position="36"/>
    </location>
</feature>
<organism evidence="6 7">
    <name type="scientific">Acorus calamus</name>
    <name type="common">Sweet flag</name>
    <dbReference type="NCBI Taxonomy" id="4465"/>
    <lineage>
        <taxon>Eukaryota</taxon>
        <taxon>Viridiplantae</taxon>
        <taxon>Streptophyta</taxon>
        <taxon>Embryophyta</taxon>
        <taxon>Tracheophyta</taxon>
        <taxon>Spermatophyta</taxon>
        <taxon>Magnoliopsida</taxon>
        <taxon>Liliopsida</taxon>
        <taxon>Acoraceae</taxon>
        <taxon>Acorus</taxon>
    </lineage>
</organism>
<sequence>MGSSFLGIRGGEKDLEAGFSGRTSNKPSRMSRRPSFRAFPACVGSPRFRNRGCDEGPHFLDSCFLCKKPLGSNKDIFMYRGDTPFCSEECREEQVEMDDAKEKSYALAMKQKASRREKSTVEKGESIHVRSGTTVVAG</sequence>
<dbReference type="PANTHER" id="PTHR46057:SF9">
    <property type="entry name" value="FCS-LIKE ZINC FINGER 1"/>
    <property type="match status" value="1"/>
</dbReference>
<dbReference type="GO" id="GO:0046872">
    <property type="term" value="F:metal ion binding"/>
    <property type="evidence" value="ECO:0007669"/>
    <property type="project" value="UniProtKB-KW"/>
</dbReference>
<dbReference type="InterPro" id="IPR044533">
    <property type="entry name" value="FLZ1/2/3"/>
</dbReference>
<evidence type="ECO:0000256" key="1">
    <source>
        <dbReference type="ARBA" id="ARBA00009374"/>
    </source>
</evidence>
<dbReference type="PROSITE" id="PS51795">
    <property type="entry name" value="ZF_FLZ"/>
    <property type="match status" value="1"/>
</dbReference>
<feature type="domain" description="FLZ-type" evidence="5">
    <location>
        <begin position="58"/>
        <end position="102"/>
    </location>
</feature>
<dbReference type="Proteomes" id="UP001180020">
    <property type="component" value="Unassembled WGS sequence"/>
</dbReference>
<dbReference type="Pfam" id="PF04570">
    <property type="entry name" value="zf-FLZ"/>
    <property type="match status" value="1"/>
</dbReference>
<dbReference type="EMBL" id="JAUJYO010000011">
    <property type="protein sequence ID" value="KAK1304938.1"/>
    <property type="molecule type" value="Genomic_DNA"/>
</dbReference>
<keyword evidence="7" id="KW-1185">Reference proteome</keyword>
<name>A0AAV9DWR7_ACOCL</name>
<reference evidence="6" key="1">
    <citation type="journal article" date="2023" name="Nat. Commun.">
        <title>Diploid and tetraploid genomes of Acorus and the evolution of monocots.</title>
        <authorList>
            <person name="Ma L."/>
            <person name="Liu K.W."/>
            <person name="Li Z."/>
            <person name="Hsiao Y.Y."/>
            <person name="Qi Y."/>
            <person name="Fu T."/>
            <person name="Tang G.D."/>
            <person name="Zhang D."/>
            <person name="Sun W.H."/>
            <person name="Liu D.K."/>
            <person name="Li Y."/>
            <person name="Chen G.Z."/>
            <person name="Liu X.D."/>
            <person name="Liao X.Y."/>
            <person name="Jiang Y.T."/>
            <person name="Yu X."/>
            <person name="Hao Y."/>
            <person name="Huang J."/>
            <person name="Zhao X.W."/>
            <person name="Ke S."/>
            <person name="Chen Y.Y."/>
            <person name="Wu W.L."/>
            <person name="Hsu J.L."/>
            <person name="Lin Y.F."/>
            <person name="Huang M.D."/>
            <person name="Li C.Y."/>
            <person name="Huang L."/>
            <person name="Wang Z.W."/>
            <person name="Zhao X."/>
            <person name="Zhong W.Y."/>
            <person name="Peng D.H."/>
            <person name="Ahmad S."/>
            <person name="Lan S."/>
            <person name="Zhang J.S."/>
            <person name="Tsai W.C."/>
            <person name="Van de Peer Y."/>
            <person name="Liu Z.J."/>
        </authorList>
    </citation>
    <scope>NUCLEOTIDE SEQUENCE</scope>
    <source>
        <strain evidence="6">CP</strain>
    </source>
</reference>
<reference evidence="6" key="2">
    <citation type="submission" date="2023-06" db="EMBL/GenBank/DDBJ databases">
        <authorList>
            <person name="Ma L."/>
            <person name="Liu K.-W."/>
            <person name="Li Z."/>
            <person name="Hsiao Y.-Y."/>
            <person name="Qi Y."/>
            <person name="Fu T."/>
            <person name="Tang G."/>
            <person name="Zhang D."/>
            <person name="Sun W.-H."/>
            <person name="Liu D.-K."/>
            <person name="Li Y."/>
            <person name="Chen G.-Z."/>
            <person name="Liu X.-D."/>
            <person name="Liao X.-Y."/>
            <person name="Jiang Y.-T."/>
            <person name="Yu X."/>
            <person name="Hao Y."/>
            <person name="Huang J."/>
            <person name="Zhao X.-W."/>
            <person name="Ke S."/>
            <person name="Chen Y.-Y."/>
            <person name="Wu W.-L."/>
            <person name="Hsu J.-L."/>
            <person name="Lin Y.-F."/>
            <person name="Huang M.-D."/>
            <person name="Li C.-Y."/>
            <person name="Huang L."/>
            <person name="Wang Z.-W."/>
            <person name="Zhao X."/>
            <person name="Zhong W.-Y."/>
            <person name="Peng D.-H."/>
            <person name="Ahmad S."/>
            <person name="Lan S."/>
            <person name="Zhang J.-S."/>
            <person name="Tsai W.-C."/>
            <person name="Van De Peer Y."/>
            <person name="Liu Z.-J."/>
        </authorList>
    </citation>
    <scope>NUCLEOTIDE SEQUENCE</scope>
    <source>
        <strain evidence="6">CP</strain>
        <tissue evidence="6">Leaves</tissue>
    </source>
</reference>
<feature type="compositionally biased region" description="Basic and acidic residues" evidence="4">
    <location>
        <begin position="114"/>
        <end position="128"/>
    </location>
</feature>
<proteinExistence type="inferred from homology"/>
<evidence type="ECO:0000259" key="5">
    <source>
        <dbReference type="PROSITE" id="PS51795"/>
    </source>
</evidence>
<evidence type="ECO:0000256" key="3">
    <source>
        <dbReference type="PROSITE-ProRule" id="PRU01131"/>
    </source>
</evidence>
<accession>A0AAV9DWR7</accession>
<dbReference type="InterPro" id="IPR007650">
    <property type="entry name" value="Zf-FLZ_dom"/>
</dbReference>
<feature type="zinc finger region" description="FLZ-type" evidence="3">
    <location>
        <begin position="58"/>
        <end position="102"/>
    </location>
</feature>
<dbReference type="PANTHER" id="PTHR46057">
    <property type="entry name" value="FCS-LIKE ZINC FINGER 1-RELATED"/>
    <property type="match status" value="1"/>
</dbReference>